<evidence type="ECO:0000313" key="1">
    <source>
        <dbReference type="EMBL" id="SPH19584.1"/>
    </source>
</evidence>
<reference evidence="1 2" key="1">
    <citation type="submission" date="2018-03" db="EMBL/GenBank/DDBJ databases">
        <authorList>
            <person name="Keele B.F."/>
        </authorList>
    </citation>
    <scope>NUCLEOTIDE SEQUENCE [LARGE SCALE GENOMIC DNA]</scope>
    <source>
        <strain evidence="1 2">CECT 8599</strain>
    </source>
</reference>
<dbReference type="Proteomes" id="UP000244880">
    <property type="component" value="Unassembled WGS sequence"/>
</dbReference>
<accession>A0A2R8B962</accession>
<evidence type="ECO:0000313" key="2">
    <source>
        <dbReference type="Proteomes" id="UP000244880"/>
    </source>
</evidence>
<proteinExistence type="predicted"/>
<name>A0A2R8B962_9RHOB</name>
<dbReference type="AlphaFoldDB" id="A0A2R8B962"/>
<gene>
    <name evidence="1" type="ORF">ASD8599_00319</name>
</gene>
<sequence length="39" mass="4469">MGEMWSNILNFKTSRGIISLASVHFGSPRLMSLKKLDFR</sequence>
<organism evidence="1 2">
    <name type="scientific">Ascidiaceihabitans donghaensis</name>
    <dbReference type="NCBI Taxonomy" id="1510460"/>
    <lineage>
        <taxon>Bacteria</taxon>
        <taxon>Pseudomonadati</taxon>
        <taxon>Pseudomonadota</taxon>
        <taxon>Alphaproteobacteria</taxon>
        <taxon>Rhodobacterales</taxon>
        <taxon>Paracoccaceae</taxon>
        <taxon>Ascidiaceihabitans</taxon>
    </lineage>
</organism>
<keyword evidence="2" id="KW-1185">Reference proteome</keyword>
<protein>
    <submittedName>
        <fullName evidence="1">Uncharacterized protein</fullName>
    </submittedName>
</protein>
<dbReference type="EMBL" id="OMOR01000001">
    <property type="protein sequence ID" value="SPH19584.1"/>
    <property type="molecule type" value="Genomic_DNA"/>
</dbReference>